<dbReference type="Proteomes" id="UP001552594">
    <property type="component" value="Unassembled WGS sequence"/>
</dbReference>
<accession>A0ABV3K6Q6</accession>
<organism evidence="3 4">
    <name type="scientific">Streptomyces orinoci</name>
    <name type="common">Streptoverticillium orinoci</name>
    <dbReference type="NCBI Taxonomy" id="67339"/>
    <lineage>
        <taxon>Bacteria</taxon>
        <taxon>Bacillati</taxon>
        <taxon>Actinomycetota</taxon>
        <taxon>Actinomycetes</taxon>
        <taxon>Kitasatosporales</taxon>
        <taxon>Streptomycetaceae</taxon>
        <taxon>Streptomyces</taxon>
    </lineage>
</organism>
<dbReference type="PROSITE" id="PS00175">
    <property type="entry name" value="PG_MUTASE"/>
    <property type="match status" value="1"/>
</dbReference>
<keyword evidence="3" id="KW-0378">Hydrolase</keyword>
<keyword evidence="1" id="KW-0324">Glycolysis</keyword>
<protein>
    <submittedName>
        <fullName evidence="3">Histidine phosphatase family protein</fullName>
        <ecNumber evidence="3">3.1.3.-</ecNumber>
    </submittedName>
</protein>
<dbReference type="InterPro" id="IPR001345">
    <property type="entry name" value="PG/BPGM_mutase_AS"/>
</dbReference>
<dbReference type="CDD" id="cd07067">
    <property type="entry name" value="HP_PGM_like"/>
    <property type="match status" value="1"/>
</dbReference>
<gene>
    <name evidence="3" type="ORF">AB0L16_31105</name>
</gene>
<dbReference type="EMBL" id="JBFAUK010000041">
    <property type="protein sequence ID" value="MEV5510823.1"/>
    <property type="molecule type" value="Genomic_DNA"/>
</dbReference>
<evidence type="ECO:0000256" key="2">
    <source>
        <dbReference type="ARBA" id="ARBA00023235"/>
    </source>
</evidence>
<dbReference type="GO" id="GO:0016787">
    <property type="term" value="F:hydrolase activity"/>
    <property type="evidence" value="ECO:0007669"/>
    <property type="project" value="UniProtKB-KW"/>
</dbReference>
<name>A0ABV3K6Q6_STRON</name>
<dbReference type="SMART" id="SM00855">
    <property type="entry name" value="PGAM"/>
    <property type="match status" value="1"/>
</dbReference>
<dbReference type="EC" id="3.1.3.-" evidence="3"/>
<keyword evidence="2" id="KW-0413">Isomerase</keyword>
<dbReference type="InterPro" id="IPR050275">
    <property type="entry name" value="PGM_Phosphatase"/>
</dbReference>
<dbReference type="PANTHER" id="PTHR48100:SF1">
    <property type="entry name" value="HISTIDINE PHOSPHATASE FAMILY PROTEIN-RELATED"/>
    <property type="match status" value="1"/>
</dbReference>
<comment type="caution">
    <text evidence="3">The sequence shown here is derived from an EMBL/GenBank/DDBJ whole genome shotgun (WGS) entry which is preliminary data.</text>
</comment>
<evidence type="ECO:0000313" key="3">
    <source>
        <dbReference type="EMBL" id="MEV5510823.1"/>
    </source>
</evidence>
<proteinExistence type="predicted"/>
<dbReference type="Pfam" id="PF00300">
    <property type="entry name" value="His_Phos_1"/>
    <property type="match status" value="1"/>
</dbReference>
<dbReference type="InterPro" id="IPR013078">
    <property type="entry name" value="His_Pase_superF_clade-1"/>
</dbReference>
<dbReference type="Gene3D" id="3.40.50.1240">
    <property type="entry name" value="Phosphoglycerate mutase-like"/>
    <property type="match status" value="1"/>
</dbReference>
<keyword evidence="4" id="KW-1185">Reference proteome</keyword>
<sequence length="236" mass="25443">MPLSCGLEQLTVIRHGQSMANVLFAEAEPDAGVRELAESGDARVPLSPLGRRQAQATGEWLAALGPDDRPHLVLCSPYSRALQTWEGITSVLREPPPPMLVDERLRDREMGTLELLTPSAVRARAPQEAERRARVGEWFYRPPGGESLADVTVRLRDLLVELRDAAAGRRVLMVAHDAVVAAVRHALAGLGSPAPDLLPVPNASISRWAGGNGRLWLVEYGSTAHHSPVQGLSDGS</sequence>
<dbReference type="PANTHER" id="PTHR48100">
    <property type="entry name" value="BROAD-SPECIFICITY PHOSPHATASE YOR283W-RELATED"/>
    <property type="match status" value="1"/>
</dbReference>
<dbReference type="SUPFAM" id="SSF53254">
    <property type="entry name" value="Phosphoglycerate mutase-like"/>
    <property type="match status" value="1"/>
</dbReference>
<dbReference type="InterPro" id="IPR029033">
    <property type="entry name" value="His_PPase_superfam"/>
</dbReference>
<evidence type="ECO:0000313" key="4">
    <source>
        <dbReference type="Proteomes" id="UP001552594"/>
    </source>
</evidence>
<evidence type="ECO:0000256" key="1">
    <source>
        <dbReference type="ARBA" id="ARBA00023152"/>
    </source>
</evidence>
<reference evidence="3 4" key="1">
    <citation type="submission" date="2024-06" db="EMBL/GenBank/DDBJ databases">
        <title>The Natural Products Discovery Center: Release of the First 8490 Sequenced Strains for Exploring Actinobacteria Biosynthetic Diversity.</title>
        <authorList>
            <person name="Kalkreuter E."/>
            <person name="Kautsar S.A."/>
            <person name="Yang D."/>
            <person name="Bader C.D."/>
            <person name="Teijaro C.N."/>
            <person name="Fluegel L."/>
            <person name="Davis C.M."/>
            <person name="Simpson J.R."/>
            <person name="Lauterbach L."/>
            <person name="Steele A.D."/>
            <person name="Gui C."/>
            <person name="Meng S."/>
            <person name="Li G."/>
            <person name="Viehrig K."/>
            <person name="Ye F."/>
            <person name="Su P."/>
            <person name="Kiefer A.F."/>
            <person name="Nichols A."/>
            <person name="Cepeda A.J."/>
            <person name="Yan W."/>
            <person name="Fan B."/>
            <person name="Jiang Y."/>
            <person name="Adhikari A."/>
            <person name="Zheng C.-J."/>
            <person name="Schuster L."/>
            <person name="Cowan T.M."/>
            <person name="Smanski M.J."/>
            <person name="Chevrette M.G."/>
            <person name="De Carvalho L.P.S."/>
            <person name="Shen B."/>
        </authorList>
    </citation>
    <scope>NUCLEOTIDE SEQUENCE [LARGE SCALE GENOMIC DNA]</scope>
    <source>
        <strain evidence="3 4">NPDC052347</strain>
    </source>
</reference>
<dbReference type="RefSeq" id="WP_241561194.1">
    <property type="nucleotide sequence ID" value="NZ_JBFAUK010000041.1"/>
</dbReference>